<dbReference type="AlphaFoldDB" id="A0A9N9IN04"/>
<dbReference type="Proteomes" id="UP000789570">
    <property type="component" value="Unassembled WGS sequence"/>
</dbReference>
<dbReference type="PROSITE" id="PS51257">
    <property type="entry name" value="PROKAR_LIPOPROTEIN"/>
    <property type="match status" value="1"/>
</dbReference>
<gene>
    <name evidence="1" type="ORF">FCALED_LOCUS15725</name>
</gene>
<accession>A0A9N9IN04</accession>
<comment type="caution">
    <text evidence="1">The sequence shown here is derived from an EMBL/GenBank/DDBJ whole genome shotgun (WGS) entry which is preliminary data.</text>
</comment>
<evidence type="ECO:0000313" key="2">
    <source>
        <dbReference type="Proteomes" id="UP000789570"/>
    </source>
</evidence>
<evidence type="ECO:0000313" key="1">
    <source>
        <dbReference type="EMBL" id="CAG8742588.1"/>
    </source>
</evidence>
<feature type="non-terminal residue" evidence="1">
    <location>
        <position position="47"/>
    </location>
</feature>
<reference evidence="1" key="1">
    <citation type="submission" date="2021-06" db="EMBL/GenBank/DDBJ databases">
        <authorList>
            <person name="Kallberg Y."/>
            <person name="Tangrot J."/>
            <person name="Rosling A."/>
        </authorList>
    </citation>
    <scope>NUCLEOTIDE SEQUENCE</scope>
    <source>
        <strain evidence="1">UK204</strain>
    </source>
</reference>
<protein>
    <submittedName>
        <fullName evidence="1">4682_t:CDS:1</fullName>
    </submittedName>
</protein>
<dbReference type="EMBL" id="CAJVPQ010015448">
    <property type="protein sequence ID" value="CAG8742588.1"/>
    <property type="molecule type" value="Genomic_DNA"/>
</dbReference>
<proteinExistence type="predicted"/>
<sequence length="47" mass="4930">MHKVLVPISSVSSACKTRGDTSASGTVFEMTFCDKNSDLMLSGEGFG</sequence>
<name>A0A9N9IN04_9GLOM</name>
<organism evidence="1 2">
    <name type="scientific">Funneliformis caledonium</name>
    <dbReference type="NCBI Taxonomy" id="1117310"/>
    <lineage>
        <taxon>Eukaryota</taxon>
        <taxon>Fungi</taxon>
        <taxon>Fungi incertae sedis</taxon>
        <taxon>Mucoromycota</taxon>
        <taxon>Glomeromycotina</taxon>
        <taxon>Glomeromycetes</taxon>
        <taxon>Glomerales</taxon>
        <taxon>Glomeraceae</taxon>
        <taxon>Funneliformis</taxon>
    </lineage>
</organism>
<keyword evidence="2" id="KW-1185">Reference proteome</keyword>